<organism evidence="1 2">
    <name type="scientific">Sordaria macrospora</name>
    <dbReference type="NCBI Taxonomy" id="5147"/>
    <lineage>
        <taxon>Eukaryota</taxon>
        <taxon>Fungi</taxon>
        <taxon>Dikarya</taxon>
        <taxon>Ascomycota</taxon>
        <taxon>Pezizomycotina</taxon>
        <taxon>Sordariomycetes</taxon>
        <taxon>Sordariomycetidae</taxon>
        <taxon>Sordariales</taxon>
        <taxon>Sordariaceae</taxon>
        <taxon>Sordaria</taxon>
    </lineage>
</organism>
<dbReference type="VEuPathDB" id="FungiDB:SMAC_09632"/>
<dbReference type="Proteomes" id="UP000433876">
    <property type="component" value="Unassembled WGS sequence"/>
</dbReference>
<name>A0A8S8ZM30_SORMA</name>
<evidence type="ECO:0000313" key="2">
    <source>
        <dbReference type="Proteomes" id="UP000433876"/>
    </source>
</evidence>
<reference evidence="1 2" key="1">
    <citation type="submission" date="2017-07" db="EMBL/GenBank/DDBJ databases">
        <title>Genome sequence of the Sordaria macrospora wild type strain R19027.</title>
        <authorList>
            <person name="Nowrousian M."/>
            <person name="Teichert I."/>
            <person name="Kueck U."/>
        </authorList>
    </citation>
    <scope>NUCLEOTIDE SEQUENCE [LARGE SCALE GENOMIC DNA]</scope>
    <source>
        <strain evidence="1 2">R19027</strain>
        <tissue evidence="1">Mycelium</tissue>
    </source>
</reference>
<comment type="caution">
    <text evidence="1">The sequence shown here is derived from an EMBL/GenBank/DDBJ whole genome shotgun (WGS) entry which is preliminary data.</text>
</comment>
<protein>
    <submittedName>
        <fullName evidence="1">Uncharacterized protein</fullName>
    </submittedName>
</protein>
<gene>
    <name evidence="1" type="ORF">SMACR_09632</name>
</gene>
<proteinExistence type="predicted"/>
<dbReference type="OMA" id="QIWNDAH"/>
<evidence type="ECO:0000313" key="1">
    <source>
        <dbReference type="EMBL" id="KAA8630559.1"/>
    </source>
</evidence>
<dbReference type="AlphaFoldDB" id="A0A8S8ZM30"/>
<dbReference type="EMBL" id="NMPR01000101">
    <property type="protein sequence ID" value="KAA8630559.1"/>
    <property type="molecule type" value="Genomic_DNA"/>
</dbReference>
<sequence>MRTFASHGYPFDDQGPVYVGEDRLTDRESVSLKHGFYLLANVADKFVDQYPMLQKLIQHGSEAFRQKLRTGLLELLRKVKASIYSNMRDHWKIERLQVRVPAEWNHEFRIPFRALLAEVFEWNENKAFEITSFTMGADSDALGLLNRNNPYTSGTKPRQLWLFIHYGGHSLKRSSGPPRFHRRQERIGDGYGKAFESVGAGGGTENLFHHFLAAFKAKYLDPPAGSEGPARPMTPCISEQLRQQFDNNAVREMWGPPLYAYEEYRFTFRVRLVENGEVIRCPFSQDEVSQIWNDAHKHAFELVEKLLQELKDWTTRPFNGALHEPVICIAGGSAKNLLFRRKVSAMIRKAELPMAVFPPTYNV</sequence>
<accession>A0A8S8ZM30</accession>